<feature type="domain" description="DUF1746" evidence="2">
    <location>
        <begin position="48"/>
        <end position="185"/>
    </location>
</feature>
<dbReference type="STRING" id="5486.A0A367XMR1"/>
<dbReference type="EMBL" id="QLNQ01000030">
    <property type="protein sequence ID" value="RCK54838.1"/>
    <property type="molecule type" value="Genomic_DNA"/>
</dbReference>
<protein>
    <recommendedName>
        <fullName evidence="2">DUF1746 domain-containing protein</fullName>
    </recommendedName>
</protein>
<dbReference type="AlphaFoldDB" id="A0A367XMR1"/>
<keyword evidence="1" id="KW-0472">Membrane</keyword>
<sequence>MTSRTNSIPIELIDFQTSKLPTPQQTTENNQAILAKRKRFFLTDLKESIQFLEIFLIVLLYLRDRSFTKLLIRSTIHLSIININPHIIARMSGGLAASTGGGGGADVPEEYRKSLTKVALRGVIIGNLFCLFLHLVFGVGTEGYDEDGYVYGGITIQFIGDRVAVWGRLEVVLLDCLVFLTQLVFHSLFGVINEDEVIELKQVEVDDGEEEQEEGESGRICDEGDGYNGNVQLLTIDILENIKKVMSYKINLQPMNMNNEASQMPGAFPSARMFVLRE</sequence>
<evidence type="ECO:0000256" key="1">
    <source>
        <dbReference type="SAM" id="Phobius"/>
    </source>
</evidence>
<comment type="caution">
    <text evidence="3">The sequence shown here is derived from an EMBL/GenBank/DDBJ whole genome shotgun (WGS) entry which is preliminary data.</text>
</comment>
<dbReference type="PANTHER" id="PTHR39405:SF1">
    <property type="entry name" value="DSC E3 UBIQUITIN LIGASE COMPLEX SUBUNIT 4"/>
    <property type="match status" value="1"/>
</dbReference>
<name>A0A367XMR1_9ASCO</name>
<reference evidence="3 4" key="1">
    <citation type="submission" date="2018-06" db="EMBL/GenBank/DDBJ databases">
        <title>Whole genome sequencing of Candida tropicalis (genome annotated by CSBL at Korea University).</title>
        <authorList>
            <person name="Ahn J."/>
        </authorList>
    </citation>
    <scope>NUCLEOTIDE SEQUENCE [LARGE SCALE GENOMIC DNA]</scope>
    <source>
        <strain evidence="3 4">ATCC 20962</strain>
    </source>
</reference>
<proteinExistence type="predicted"/>
<organism evidence="3 4">
    <name type="scientific">Candida viswanathii</name>
    <dbReference type="NCBI Taxonomy" id="5486"/>
    <lineage>
        <taxon>Eukaryota</taxon>
        <taxon>Fungi</taxon>
        <taxon>Dikarya</taxon>
        <taxon>Ascomycota</taxon>
        <taxon>Saccharomycotina</taxon>
        <taxon>Pichiomycetes</taxon>
        <taxon>Debaryomycetaceae</taxon>
        <taxon>Candida/Lodderomyces clade</taxon>
        <taxon>Candida</taxon>
    </lineage>
</organism>
<evidence type="ECO:0000259" key="2">
    <source>
        <dbReference type="Pfam" id="PF08508"/>
    </source>
</evidence>
<dbReference type="Proteomes" id="UP000253472">
    <property type="component" value="Unassembled WGS sequence"/>
</dbReference>
<keyword evidence="4" id="KW-1185">Reference proteome</keyword>
<keyword evidence="1" id="KW-1133">Transmembrane helix</keyword>
<dbReference type="GO" id="GO:0005783">
    <property type="term" value="C:endoplasmic reticulum"/>
    <property type="evidence" value="ECO:0007669"/>
    <property type="project" value="TreeGrafter"/>
</dbReference>
<dbReference type="GO" id="GO:0044695">
    <property type="term" value="C:Dsc E3 ubiquitin ligase complex"/>
    <property type="evidence" value="ECO:0007669"/>
    <property type="project" value="InterPro"/>
</dbReference>
<feature type="transmembrane region" description="Helical" evidence="1">
    <location>
        <begin position="118"/>
        <end position="137"/>
    </location>
</feature>
<evidence type="ECO:0000313" key="4">
    <source>
        <dbReference type="Proteomes" id="UP000253472"/>
    </source>
</evidence>
<dbReference type="Pfam" id="PF08508">
    <property type="entry name" value="DUF1746"/>
    <property type="match status" value="1"/>
</dbReference>
<dbReference type="GO" id="GO:0032933">
    <property type="term" value="P:SREBP signaling pathway"/>
    <property type="evidence" value="ECO:0007669"/>
    <property type="project" value="InterPro"/>
</dbReference>
<dbReference type="InterPro" id="IPR038967">
    <property type="entry name" value="Dsc4-like"/>
</dbReference>
<dbReference type="PANTHER" id="PTHR39405">
    <property type="entry name" value="DSC E3 UBIQUITIN LIGASE COMPLEX SUBUNIT 4"/>
    <property type="match status" value="1"/>
</dbReference>
<gene>
    <name evidence="3" type="ORF">Cantr_04132</name>
</gene>
<dbReference type="InterPro" id="IPR013715">
    <property type="entry name" value="DUF1746"/>
</dbReference>
<dbReference type="OrthoDB" id="5428737at2759"/>
<keyword evidence="1" id="KW-0812">Transmembrane</keyword>
<feature type="transmembrane region" description="Helical" evidence="1">
    <location>
        <begin position="171"/>
        <end position="192"/>
    </location>
</feature>
<evidence type="ECO:0000313" key="3">
    <source>
        <dbReference type="EMBL" id="RCK54838.1"/>
    </source>
</evidence>
<accession>A0A367XMR1</accession>